<evidence type="ECO:0000256" key="8">
    <source>
        <dbReference type="PROSITE-ProRule" id="PRU10141"/>
    </source>
</evidence>
<dbReference type="InterPro" id="IPR011009">
    <property type="entry name" value="Kinase-like_dom_sf"/>
</dbReference>
<name>A0A7W7S590_9ACTN</name>
<feature type="repeat" description="WD" evidence="7">
    <location>
        <begin position="395"/>
        <end position="436"/>
    </location>
</feature>
<keyword evidence="4 8" id="KW-0547">Nucleotide-binding</keyword>
<organism evidence="11 12">
    <name type="scientific">Streptosporangium album</name>
    <dbReference type="NCBI Taxonomy" id="47479"/>
    <lineage>
        <taxon>Bacteria</taxon>
        <taxon>Bacillati</taxon>
        <taxon>Actinomycetota</taxon>
        <taxon>Actinomycetes</taxon>
        <taxon>Streptosporangiales</taxon>
        <taxon>Streptosporangiaceae</taxon>
        <taxon>Streptosporangium</taxon>
    </lineage>
</organism>
<dbReference type="AlphaFoldDB" id="A0A7W7S590"/>
<dbReference type="SMART" id="SM00320">
    <property type="entry name" value="WD40"/>
    <property type="match status" value="2"/>
</dbReference>
<evidence type="ECO:0000256" key="6">
    <source>
        <dbReference type="ARBA" id="ARBA00022840"/>
    </source>
</evidence>
<dbReference type="EMBL" id="JACHJU010000007">
    <property type="protein sequence ID" value="MBB4944118.1"/>
    <property type="molecule type" value="Genomic_DNA"/>
</dbReference>
<dbReference type="CDD" id="cd14014">
    <property type="entry name" value="STKc_PknB_like"/>
    <property type="match status" value="1"/>
</dbReference>
<dbReference type="GO" id="GO:0005524">
    <property type="term" value="F:ATP binding"/>
    <property type="evidence" value="ECO:0007669"/>
    <property type="project" value="UniProtKB-UniRule"/>
</dbReference>
<feature type="compositionally biased region" description="Low complexity" evidence="9">
    <location>
        <begin position="335"/>
        <end position="345"/>
    </location>
</feature>
<comment type="caution">
    <text evidence="11">The sequence shown here is derived from an EMBL/GenBank/DDBJ whole genome shotgun (WGS) entry which is preliminary data.</text>
</comment>
<keyword evidence="6 8" id="KW-0067">ATP-binding</keyword>
<dbReference type="Proteomes" id="UP000534286">
    <property type="component" value="Unassembled WGS sequence"/>
</dbReference>
<dbReference type="SMART" id="SM00220">
    <property type="entry name" value="S_TKc"/>
    <property type="match status" value="1"/>
</dbReference>
<dbReference type="InterPro" id="IPR001680">
    <property type="entry name" value="WD40_rpt"/>
</dbReference>
<feature type="region of interest" description="Disordered" evidence="9">
    <location>
        <begin position="273"/>
        <end position="345"/>
    </location>
</feature>
<dbReference type="Gene3D" id="1.10.510.10">
    <property type="entry name" value="Transferase(Phosphotransferase) domain 1"/>
    <property type="match status" value="1"/>
</dbReference>
<dbReference type="InterPro" id="IPR036322">
    <property type="entry name" value="WD40_repeat_dom_sf"/>
</dbReference>
<keyword evidence="5 11" id="KW-0418">Kinase</keyword>
<evidence type="ECO:0000256" key="2">
    <source>
        <dbReference type="ARBA" id="ARBA00022527"/>
    </source>
</evidence>
<evidence type="ECO:0000313" key="12">
    <source>
        <dbReference type="Proteomes" id="UP000534286"/>
    </source>
</evidence>
<protein>
    <recommendedName>
        <fullName evidence="1">non-specific serine/threonine protein kinase</fullName>
        <ecNumber evidence="1">2.7.11.1</ecNumber>
    </recommendedName>
</protein>
<evidence type="ECO:0000259" key="10">
    <source>
        <dbReference type="PROSITE" id="PS50011"/>
    </source>
</evidence>
<evidence type="ECO:0000256" key="5">
    <source>
        <dbReference type="ARBA" id="ARBA00022777"/>
    </source>
</evidence>
<evidence type="ECO:0000256" key="9">
    <source>
        <dbReference type="SAM" id="MobiDB-lite"/>
    </source>
</evidence>
<keyword evidence="3" id="KW-0808">Transferase</keyword>
<keyword evidence="12" id="KW-1185">Reference proteome</keyword>
<dbReference type="InterPro" id="IPR015943">
    <property type="entry name" value="WD40/YVTN_repeat-like_dom_sf"/>
</dbReference>
<dbReference type="SUPFAM" id="SSF56112">
    <property type="entry name" value="Protein kinase-like (PK-like)"/>
    <property type="match status" value="1"/>
</dbReference>
<evidence type="ECO:0000256" key="1">
    <source>
        <dbReference type="ARBA" id="ARBA00012513"/>
    </source>
</evidence>
<dbReference type="InterPro" id="IPR017441">
    <property type="entry name" value="Protein_kinase_ATP_BS"/>
</dbReference>
<keyword evidence="2 11" id="KW-0723">Serine/threonine-protein kinase</keyword>
<dbReference type="Pfam" id="PF00069">
    <property type="entry name" value="Pkinase"/>
    <property type="match status" value="1"/>
</dbReference>
<dbReference type="Pfam" id="PF00400">
    <property type="entry name" value="WD40"/>
    <property type="match status" value="2"/>
</dbReference>
<evidence type="ECO:0000313" key="11">
    <source>
        <dbReference type="EMBL" id="MBB4944118.1"/>
    </source>
</evidence>
<dbReference type="PANTHER" id="PTHR43289:SF6">
    <property type="entry name" value="SERINE_THREONINE-PROTEIN KINASE NEKL-3"/>
    <property type="match status" value="1"/>
</dbReference>
<dbReference type="PROSITE" id="PS00107">
    <property type="entry name" value="PROTEIN_KINASE_ATP"/>
    <property type="match status" value="1"/>
</dbReference>
<dbReference type="Gene3D" id="3.30.200.20">
    <property type="entry name" value="Phosphorylase Kinase, domain 1"/>
    <property type="match status" value="1"/>
</dbReference>
<dbReference type="InterPro" id="IPR000719">
    <property type="entry name" value="Prot_kinase_dom"/>
</dbReference>
<feature type="domain" description="Protein kinase" evidence="10">
    <location>
        <begin position="13"/>
        <end position="279"/>
    </location>
</feature>
<reference evidence="11 12" key="1">
    <citation type="submission" date="2020-08" db="EMBL/GenBank/DDBJ databases">
        <title>Sequencing the genomes of 1000 actinobacteria strains.</title>
        <authorList>
            <person name="Klenk H.-P."/>
        </authorList>
    </citation>
    <scope>NUCLEOTIDE SEQUENCE [LARGE SCALE GENOMIC DNA]</scope>
    <source>
        <strain evidence="11 12">DSM 43023</strain>
    </source>
</reference>
<gene>
    <name evidence="11" type="ORF">FHR32_008521</name>
</gene>
<proteinExistence type="predicted"/>
<dbReference type="PANTHER" id="PTHR43289">
    <property type="entry name" value="MITOGEN-ACTIVATED PROTEIN KINASE KINASE KINASE 20-RELATED"/>
    <property type="match status" value="1"/>
</dbReference>
<evidence type="ECO:0000256" key="4">
    <source>
        <dbReference type="ARBA" id="ARBA00022741"/>
    </source>
</evidence>
<keyword evidence="7" id="KW-0853">WD repeat</keyword>
<dbReference type="RefSeq" id="WP_184759998.1">
    <property type="nucleotide sequence ID" value="NZ_BAABEK010000057.1"/>
</dbReference>
<evidence type="ECO:0000256" key="3">
    <source>
        <dbReference type="ARBA" id="ARBA00022679"/>
    </source>
</evidence>
<dbReference type="SUPFAM" id="SSF50978">
    <property type="entry name" value="WD40 repeat-like"/>
    <property type="match status" value="1"/>
</dbReference>
<feature type="compositionally biased region" description="Low complexity" evidence="9">
    <location>
        <begin position="282"/>
        <end position="301"/>
    </location>
</feature>
<dbReference type="PROSITE" id="PS50082">
    <property type="entry name" value="WD_REPEATS_2"/>
    <property type="match status" value="2"/>
</dbReference>
<dbReference type="Gene3D" id="2.130.10.10">
    <property type="entry name" value="YVTN repeat-like/Quinoprotein amine dehydrogenase"/>
    <property type="match status" value="1"/>
</dbReference>
<sequence>MTEAGGKLFNGRYRLIEPIGIGGMGKVWRGRDELLDRDVAVKEILFPHSMPLSERKVLGQRAMREARSAARLNHPGIVTVHDVITCDDAPIIVMEFIDGSSLAQVIEREERLAPAEVARIGAMMLEALGEAHAAGIVHRDLKPANVLLTGNRVIITDFGIASLAGDVALTASGVLIGTPAFMAPEQVDNLPVTAAGDLWSLGATLYAAVEGRPPYTGTNLMAVLAAMIAREPDPPVHAGSLAPILTGLLRKDPAERLDTEQASLALAAVTAAQDGQPPLHTAPSRPWAPPSASKASAWPASERPHDGQLGDLDTATRRHRFSPPEGPGQGRNGDAPASAQPAAARGIRSLSRRRVLLLAGLGAMAAAGVPAAVALTRGPESSLSRPGQWTLAATLTGHTWDVEAVAFSPDGTTLASSDREGTLRLWDVTARKPLVTLTGHTAGVHAVAFSPDGTTLASGGEDKVVRLWRTG</sequence>
<feature type="repeat" description="WD" evidence="7">
    <location>
        <begin position="437"/>
        <end position="471"/>
    </location>
</feature>
<evidence type="ECO:0000256" key="7">
    <source>
        <dbReference type="PROSITE-ProRule" id="PRU00221"/>
    </source>
</evidence>
<dbReference type="EC" id="2.7.11.1" evidence="1"/>
<dbReference type="PROSITE" id="PS00108">
    <property type="entry name" value="PROTEIN_KINASE_ST"/>
    <property type="match status" value="1"/>
</dbReference>
<dbReference type="InterPro" id="IPR008271">
    <property type="entry name" value="Ser/Thr_kinase_AS"/>
</dbReference>
<accession>A0A7W7S590</accession>
<dbReference type="GO" id="GO:0004674">
    <property type="term" value="F:protein serine/threonine kinase activity"/>
    <property type="evidence" value="ECO:0007669"/>
    <property type="project" value="UniProtKB-KW"/>
</dbReference>
<dbReference type="PROSITE" id="PS50294">
    <property type="entry name" value="WD_REPEATS_REGION"/>
    <property type="match status" value="2"/>
</dbReference>
<dbReference type="PROSITE" id="PS50011">
    <property type="entry name" value="PROTEIN_KINASE_DOM"/>
    <property type="match status" value="1"/>
</dbReference>
<feature type="binding site" evidence="8">
    <location>
        <position position="42"/>
    </location>
    <ligand>
        <name>ATP</name>
        <dbReference type="ChEBI" id="CHEBI:30616"/>
    </ligand>
</feature>